<dbReference type="GO" id="GO:0008410">
    <property type="term" value="F:CoA-transferase activity"/>
    <property type="evidence" value="ECO:0007669"/>
    <property type="project" value="TreeGrafter"/>
</dbReference>
<dbReference type="Gene3D" id="3.30.1540.10">
    <property type="entry name" value="formyl-coa transferase, domain 3"/>
    <property type="match status" value="1"/>
</dbReference>
<proteinExistence type="predicted"/>
<evidence type="ECO:0000313" key="3">
    <source>
        <dbReference type="Proteomes" id="UP001138709"/>
    </source>
</evidence>
<dbReference type="RefSeq" id="WP_211847684.1">
    <property type="nucleotide sequence ID" value="NZ_JAAEDL010000016.1"/>
</dbReference>
<name>A0A9X9XEL7_9PROT</name>
<evidence type="ECO:0000256" key="1">
    <source>
        <dbReference type="ARBA" id="ARBA00022679"/>
    </source>
</evidence>
<dbReference type="InterPro" id="IPR023606">
    <property type="entry name" value="CoA-Trfase_III_dom_1_sf"/>
</dbReference>
<dbReference type="InterPro" id="IPR044855">
    <property type="entry name" value="CoA-Trfase_III_dom3_sf"/>
</dbReference>
<reference evidence="2" key="2">
    <citation type="journal article" date="2021" name="Syst. Appl. Microbiol.">
        <title>Roseomonas hellenica sp. nov., isolated from roots of wild-growing Alkanna tinctoria.</title>
        <authorList>
            <person name="Rat A."/>
            <person name="Naranjo H.D."/>
            <person name="Lebbe L."/>
            <person name="Cnockaert M."/>
            <person name="Krigas N."/>
            <person name="Grigoriadou K."/>
            <person name="Maloupa E."/>
            <person name="Willems A."/>
        </authorList>
    </citation>
    <scope>NUCLEOTIDE SEQUENCE</scope>
    <source>
        <strain evidence="2">LMG 31228</strain>
    </source>
</reference>
<gene>
    <name evidence="2" type="ORF">GXW74_16790</name>
</gene>
<dbReference type="PANTHER" id="PTHR48207">
    <property type="entry name" value="SUCCINATE--HYDROXYMETHYLGLUTARATE COA-TRANSFERASE"/>
    <property type="match status" value="1"/>
</dbReference>
<keyword evidence="1 2" id="KW-0808">Transferase</keyword>
<sequence>MSAGPLTGITVLDLTQIYNGPYATFLMAMAGAEVIKIEPPGGEQLRRRHGDGGATLPFAMLNSGKRCVVLDLKAGEDRAALLRMAAEADVLVENYRPRVMDRLGLSREVLRGVNPRLICASGSGYGGSGPYRDYPAMDLVVQAMSGVMSITGEAGGPPLKAGPALCDFFAGIHLYGAIVTALFERERGGPARAVEVAMLEAVYPSLTSNLALLAEKGSSFPGRTGNRHGGLSVCPYNVYPAADGHVAIICNHDGHWRAAARYFGHAELIDDPRFLRMADRVANMDLLDGMVASWTAAMPKEEIFQGLAAAGVPCAPVRELAEVVADGHLHERRALLDIEHPQFGPMTVPTSALCFEGIERGLRWPSRPLGADQQLVPRAVGPAATAVPAEGGGSR</sequence>
<accession>A0A9X9XEL7</accession>
<reference evidence="2" key="1">
    <citation type="submission" date="2020-01" db="EMBL/GenBank/DDBJ databases">
        <authorList>
            <person name="Rat A."/>
        </authorList>
    </citation>
    <scope>NUCLEOTIDE SEQUENCE</scope>
    <source>
        <strain evidence="2">LMG 31228</strain>
    </source>
</reference>
<dbReference type="InterPro" id="IPR050483">
    <property type="entry name" value="CoA-transferase_III_domain"/>
</dbReference>
<dbReference type="InterPro" id="IPR003673">
    <property type="entry name" value="CoA-Trfase_fam_III"/>
</dbReference>
<protein>
    <submittedName>
        <fullName evidence="2">CoA transferase</fullName>
    </submittedName>
</protein>
<keyword evidence="3" id="KW-1185">Reference proteome</keyword>
<dbReference type="AlphaFoldDB" id="A0A9X9XEL7"/>
<dbReference type="SUPFAM" id="SSF89796">
    <property type="entry name" value="CoA-transferase family III (CaiB/BaiF)"/>
    <property type="match status" value="1"/>
</dbReference>
<dbReference type="PANTHER" id="PTHR48207:SF3">
    <property type="entry name" value="SUCCINATE--HYDROXYMETHYLGLUTARATE COA-TRANSFERASE"/>
    <property type="match status" value="1"/>
</dbReference>
<organism evidence="2 3">
    <name type="scientific">Neoroseomonas eburnea</name>
    <dbReference type="NCBI Taxonomy" id="1346889"/>
    <lineage>
        <taxon>Bacteria</taxon>
        <taxon>Pseudomonadati</taxon>
        <taxon>Pseudomonadota</taxon>
        <taxon>Alphaproteobacteria</taxon>
        <taxon>Acetobacterales</taxon>
        <taxon>Acetobacteraceae</taxon>
        <taxon>Neoroseomonas</taxon>
    </lineage>
</organism>
<dbReference type="Gene3D" id="3.40.50.10540">
    <property type="entry name" value="Crotonobetainyl-coa:carnitine coa-transferase, domain 1"/>
    <property type="match status" value="1"/>
</dbReference>
<dbReference type="Proteomes" id="UP001138709">
    <property type="component" value="Unassembled WGS sequence"/>
</dbReference>
<dbReference type="EMBL" id="JAAEDL010000016">
    <property type="protein sequence ID" value="MBR0682153.1"/>
    <property type="molecule type" value="Genomic_DNA"/>
</dbReference>
<dbReference type="Pfam" id="PF02515">
    <property type="entry name" value="CoA_transf_3"/>
    <property type="match status" value="1"/>
</dbReference>
<comment type="caution">
    <text evidence="2">The sequence shown here is derived from an EMBL/GenBank/DDBJ whole genome shotgun (WGS) entry which is preliminary data.</text>
</comment>
<evidence type="ECO:0000313" key="2">
    <source>
        <dbReference type="EMBL" id="MBR0682153.1"/>
    </source>
</evidence>